<dbReference type="EMBL" id="CP137641">
    <property type="protein sequence ID" value="WOX54899.1"/>
    <property type="molecule type" value="Genomic_DNA"/>
</dbReference>
<dbReference type="Pfam" id="PF07790">
    <property type="entry name" value="Pilin_N"/>
    <property type="match status" value="1"/>
</dbReference>
<sequence>MNSDKNDAVSPVIGVMLMLVVTIIIAAFVSVFAGNAFGNTETAPAAALDVKILSNGGSNSADPQYVMLIEHHSGSSIPTSDMRIVSYYTPPSTTGKTMQRGELTAMTRNATVANMKINGETIASVKVPYLNDIARGKPGDAGTNFGEYTFAPGDVLSTGASLGTGAALVGLNDLTTQELREEYGFKRGSAVDIEIIHLPSQKNLYSGRVIVQ</sequence>
<dbReference type="InterPro" id="IPR012859">
    <property type="entry name" value="Pilin_N_archaeal"/>
</dbReference>
<keyword evidence="1" id="KW-0812">Transmembrane</keyword>
<accession>A0ABD8A5V5</accession>
<organism evidence="3 4">
    <name type="scientific">Methanoculleus palmolei</name>
    <dbReference type="NCBI Taxonomy" id="72612"/>
    <lineage>
        <taxon>Archaea</taxon>
        <taxon>Methanobacteriati</taxon>
        <taxon>Methanobacteriota</taxon>
        <taxon>Stenosarchaea group</taxon>
        <taxon>Methanomicrobia</taxon>
        <taxon>Methanomicrobiales</taxon>
        <taxon>Methanomicrobiaceae</taxon>
        <taxon>Methanoculleus</taxon>
    </lineage>
</organism>
<evidence type="ECO:0000256" key="1">
    <source>
        <dbReference type="SAM" id="Phobius"/>
    </source>
</evidence>
<evidence type="ECO:0000313" key="4">
    <source>
        <dbReference type="Proteomes" id="UP001626603"/>
    </source>
</evidence>
<reference evidence="3 4" key="1">
    <citation type="submission" date="2023-10" db="EMBL/GenBank/DDBJ databases">
        <title>The complete genome sequence of Methanoculleus palmolei DSM 4273.</title>
        <authorList>
            <person name="Lai S.-J."/>
            <person name="You Y.-T."/>
            <person name="Chen S.-C."/>
        </authorList>
    </citation>
    <scope>NUCLEOTIDE SEQUENCE [LARGE SCALE GENOMIC DNA]</scope>
    <source>
        <strain evidence="3 4">DSM 4273</strain>
    </source>
</reference>
<dbReference type="Proteomes" id="UP001626603">
    <property type="component" value="Chromosome"/>
</dbReference>
<proteinExistence type="predicted"/>
<dbReference type="AlphaFoldDB" id="A0ABD8A5V5"/>
<keyword evidence="4" id="KW-1185">Reference proteome</keyword>
<protein>
    <submittedName>
        <fullName evidence="3">Type IV pilin N-terminal domain-containing protein</fullName>
    </submittedName>
</protein>
<name>A0ABD8A5V5_9EURY</name>
<feature type="domain" description="Archaeal Type IV pilin N-terminal" evidence="2">
    <location>
        <begin position="7"/>
        <end position="88"/>
    </location>
</feature>
<gene>
    <name evidence="3" type="ORF">R6Y95_05350</name>
</gene>
<evidence type="ECO:0000259" key="2">
    <source>
        <dbReference type="Pfam" id="PF07790"/>
    </source>
</evidence>
<keyword evidence="1" id="KW-0472">Membrane</keyword>
<dbReference type="InterPro" id="IPR013373">
    <property type="entry name" value="Flagellin/pilin_N_arc"/>
</dbReference>
<feature type="transmembrane region" description="Helical" evidence="1">
    <location>
        <begin position="12"/>
        <end position="33"/>
    </location>
</feature>
<evidence type="ECO:0000313" key="3">
    <source>
        <dbReference type="EMBL" id="WOX54899.1"/>
    </source>
</evidence>
<dbReference type="NCBIfam" id="TIGR02537">
    <property type="entry name" value="arch_flag_Nterm"/>
    <property type="match status" value="1"/>
</dbReference>
<keyword evidence="1" id="KW-1133">Transmembrane helix</keyword>